<feature type="compositionally biased region" description="Polar residues" evidence="1">
    <location>
        <begin position="874"/>
        <end position="884"/>
    </location>
</feature>
<keyword evidence="3" id="KW-1185">Reference proteome</keyword>
<feature type="compositionally biased region" description="Polar residues" evidence="1">
    <location>
        <begin position="932"/>
        <end position="944"/>
    </location>
</feature>
<feature type="compositionally biased region" description="Polar residues" evidence="1">
    <location>
        <begin position="126"/>
        <end position="140"/>
    </location>
</feature>
<feature type="region of interest" description="Disordered" evidence="1">
    <location>
        <begin position="372"/>
        <end position="467"/>
    </location>
</feature>
<comment type="caution">
    <text evidence="2">The sequence shown here is derived from an EMBL/GenBank/DDBJ whole genome shotgun (WGS) entry which is preliminary data.</text>
</comment>
<evidence type="ECO:0000313" key="3">
    <source>
        <dbReference type="Proteomes" id="UP001390339"/>
    </source>
</evidence>
<protein>
    <submittedName>
        <fullName evidence="2">Uncharacterized protein</fullName>
    </submittedName>
</protein>
<evidence type="ECO:0000313" key="2">
    <source>
        <dbReference type="EMBL" id="KAK8872851.1"/>
    </source>
</evidence>
<dbReference type="EMBL" id="JAPCWZ010000003">
    <property type="protein sequence ID" value="KAK8872851.1"/>
    <property type="molecule type" value="Genomic_DNA"/>
</dbReference>
<feature type="region of interest" description="Disordered" evidence="1">
    <location>
        <begin position="874"/>
        <end position="893"/>
    </location>
</feature>
<feature type="region of interest" description="Disordered" evidence="1">
    <location>
        <begin position="126"/>
        <end position="205"/>
    </location>
</feature>
<feature type="region of interest" description="Disordered" evidence="1">
    <location>
        <begin position="804"/>
        <end position="835"/>
    </location>
</feature>
<dbReference type="Proteomes" id="UP001390339">
    <property type="component" value="Unassembled WGS sequence"/>
</dbReference>
<feature type="compositionally biased region" description="Low complexity" evidence="1">
    <location>
        <begin position="430"/>
        <end position="441"/>
    </location>
</feature>
<feature type="region of interest" description="Disordered" evidence="1">
    <location>
        <begin position="1"/>
        <end position="21"/>
    </location>
</feature>
<feature type="compositionally biased region" description="Polar residues" evidence="1">
    <location>
        <begin position="164"/>
        <end position="178"/>
    </location>
</feature>
<feature type="compositionally biased region" description="Basic and acidic residues" evidence="1">
    <location>
        <begin position="388"/>
        <end position="400"/>
    </location>
</feature>
<feature type="compositionally biased region" description="Polar residues" evidence="1">
    <location>
        <begin position="451"/>
        <end position="464"/>
    </location>
</feature>
<feature type="compositionally biased region" description="Polar residues" evidence="1">
    <location>
        <begin position="148"/>
        <end position="157"/>
    </location>
</feature>
<accession>A0ABR2J4Z3</accession>
<feature type="region of interest" description="Disordered" evidence="1">
    <location>
        <begin position="730"/>
        <end position="759"/>
    </location>
</feature>
<sequence>MQTENRPLPRRAASHGTLRSSYANHARPLHKPLRSVNENSALLPSPGALESMLKTTTETGDIGIFTIKPIRTSSNITPSSAQHDTQGSSTQYHMPVRRSTDDFRRQDDRRRLPSYRDTTSEILSMYGSTSQGSSANSVFSHSIDDPSQRSYSMTTVGSRHLSHNKSSNTLQNHFSGGTLQRPRSPFPYPTRLKRPGARPSSPAVTESGLVDYSRMVEIDRISLRTGYGLGAPALSLPPKHLPHSGARLDVHTPRPTLQTVETHYIPDRQSGANSSRTVSAASETSCSPSCCEKIHSSSTRTSSLTSVINMYRRMPPTRRYVQFGTLEPPPRYYDYTEDFEFKQPFVTATVEPIAPTPTRIPSVHRSLVLREGSEEQLSVSPGSDDSPDPLHTDSHLIELEERGEEDEVESHQTQVAQTPSERDVPSAANTISKITKSSMSTDRGTDIDFLPSQTGRDSLDTFSPNLDMEPGEARVYSYQTFRSTIVSRPKTTSLERQVEFHGGKTPTIHSEQGVIMRSDTQDFNSEECELGDGRGNENQRRSVSEPVNKHWGFLPNHGNPEHGWRSQSSNSCVLIPEECDKQEHTEIPTTSGDNQSAIFDTGREMAETVNENEFMSTHNSALNGVSQRTSKGSGGVPVRHRGNMGLGVVTHNPSRANDMDFPQLTHECSNTPLLSPKPISPARQLKVKNSIPQLMKALPPLPNPNDVFLAPSSIVDVDECAEILQPFSLSRSGTPRARNQRGLQKPREGLSPGYPDETQKKLPRIRFKTKMPTTYDPSRRDSRPWNLESNYPWCKRTTDLELSNTNDDAGSHNSGKSSMKTPTAFNSYRSASSPLTETVRRYPDIQSFDVIQSLTSQKPRDLFTASSRLRDVFRSTSDNNSRGNSHVRGEHDVHYSPDIANEVNPEADLSLVAAHDGDSRRLSKAQSRAYGSGQSRRVASSQDTKVQRGQGLEKRLSNLGRLLARNRGIQSERQVTLSGQNQASEAKQKSTLETNLCLENVNFDSRSFTVSEGNSGEPTRRRKFRRRVRDKLTKWLKGTRRKIRAHG</sequence>
<organism evidence="2 3">
    <name type="scientific">Apiospora arundinis</name>
    <dbReference type="NCBI Taxonomy" id="335852"/>
    <lineage>
        <taxon>Eukaryota</taxon>
        <taxon>Fungi</taxon>
        <taxon>Dikarya</taxon>
        <taxon>Ascomycota</taxon>
        <taxon>Pezizomycotina</taxon>
        <taxon>Sordariomycetes</taxon>
        <taxon>Xylariomycetidae</taxon>
        <taxon>Amphisphaeriales</taxon>
        <taxon>Apiosporaceae</taxon>
        <taxon>Apiospora</taxon>
    </lineage>
</organism>
<gene>
    <name evidence="2" type="ORF">PGQ11_003365</name>
</gene>
<feature type="region of interest" description="Disordered" evidence="1">
    <location>
        <begin position="73"/>
        <end position="92"/>
    </location>
</feature>
<name>A0ABR2J4Z3_9PEZI</name>
<evidence type="ECO:0000256" key="1">
    <source>
        <dbReference type="SAM" id="MobiDB-lite"/>
    </source>
</evidence>
<feature type="region of interest" description="Disordered" evidence="1">
    <location>
        <begin position="915"/>
        <end position="952"/>
    </location>
</feature>
<reference evidence="2 3" key="1">
    <citation type="journal article" date="2024" name="IMA Fungus">
        <title>Apiospora arundinis, a panoply of carbohydrate-active enzymes and secondary metabolites.</title>
        <authorList>
            <person name="Sorensen T."/>
            <person name="Petersen C."/>
            <person name="Muurmann A.T."/>
            <person name="Christiansen J.V."/>
            <person name="Brundto M.L."/>
            <person name="Overgaard C.K."/>
            <person name="Boysen A.T."/>
            <person name="Wollenberg R.D."/>
            <person name="Larsen T.O."/>
            <person name="Sorensen J.L."/>
            <person name="Nielsen K.L."/>
            <person name="Sondergaard T.E."/>
        </authorList>
    </citation>
    <scope>NUCLEOTIDE SEQUENCE [LARGE SCALE GENOMIC DNA]</scope>
    <source>
        <strain evidence="2 3">AAU 773</strain>
    </source>
</reference>
<proteinExistence type="predicted"/>